<dbReference type="RefSeq" id="WP_106662546.1">
    <property type="nucleotide sequence ID" value="NZ_PGGM01000001.1"/>
</dbReference>
<name>A0A2P7BLY8_9HYPH</name>
<dbReference type="EMBL" id="PGGM01000001">
    <property type="protein sequence ID" value="PSH67483.1"/>
    <property type="molecule type" value="Genomic_DNA"/>
</dbReference>
<reference evidence="2" key="1">
    <citation type="submission" date="2017-11" db="EMBL/GenBank/DDBJ databases">
        <authorList>
            <person name="Kuznetsova I."/>
            <person name="Sazanova A."/>
            <person name="Chirak E."/>
            <person name="Safronova V."/>
            <person name="Willems A."/>
        </authorList>
    </citation>
    <scope>NUCLEOTIDE SEQUENCE [LARGE SCALE GENOMIC DNA]</scope>
    <source>
        <strain evidence="2">CCBAU 03422</strain>
    </source>
</reference>
<organism evidence="1 2">
    <name type="scientific">Phyllobacterium sophorae</name>
    <dbReference type="NCBI Taxonomy" id="1520277"/>
    <lineage>
        <taxon>Bacteria</taxon>
        <taxon>Pseudomonadati</taxon>
        <taxon>Pseudomonadota</taxon>
        <taxon>Alphaproteobacteria</taxon>
        <taxon>Hyphomicrobiales</taxon>
        <taxon>Phyllobacteriaceae</taxon>
        <taxon>Phyllobacterium</taxon>
    </lineage>
</organism>
<keyword evidence="2" id="KW-1185">Reference proteome</keyword>
<accession>A0A2P7BLY8</accession>
<dbReference type="OrthoDB" id="7375531at2"/>
<gene>
    <name evidence="1" type="ORF">CU103_03835</name>
</gene>
<dbReference type="AlphaFoldDB" id="A0A2P7BLY8"/>
<proteinExistence type="predicted"/>
<dbReference type="Proteomes" id="UP000241764">
    <property type="component" value="Unassembled WGS sequence"/>
</dbReference>
<comment type="caution">
    <text evidence="1">The sequence shown here is derived from an EMBL/GenBank/DDBJ whole genome shotgun (WGS) entry which is preliminary data.</text>
</comment>
<evidence type="ECO:0000313" key="2">
    <source>
        <dbReference type="Proteomes" id="UP000241764"/>
    </source>
</evidence>
<sequence length="196" mass="21471">MKRKLGNILVLCLAIAVLYGMQRSKPHYMDLTGPMPVHGKMHEPVRTRQFDVTVDNVVFARELTLDRFGATKVLTTSGLWVVVTAQLAATNASNTVAQASWVGPTGLQYDSSDRAGYLPGLPPHSLNPGLPKTARFIFETLPDQVNGATFVVSNQLFPRLDSQARIAIDDFRKFNDGQPLIVDSFDLRNSATVSGN</sequence>
<protein>
    <submittedName>
        <fullName evidence="1">Uncharacterized protein</fullName>
    </submittedName>
</protein>
<evidence type="ECO:0000313" key="1">
    <source>
        <dbReference type="EMBL" id="PSH67483.1"/>
    </source>
</evidence>